<dbReference type="EMBL" id="KD018714">
    <property type="protein sequence ID" value="EMS67481.1"/>
    <property type="molecule type" value="Genomic_DNA"/>
</dbReference>
<dbReference type="InterPro" id="IPR021924">
    <property type="entry name" value="DUF3537"/>
</dbReference>
<dbReference type="PANTHER" id="PTHR31963">
    <property type="entry name" value="RAS GUANINE NUCLEOTIDE EXCHANGE FACTOR K"/>
    <property type="match status" value="1"/>
</dbReference>
<name>M8A647_TRIUA</name>
<evidence type="ECO:0000313" key="2">
    <source>
        <dbReference type="EMBL" id="EMS67481.1"/>
    </source>
</evidence>
<evidence type="ECO:0000256" key="1">
    <source>
        <dbReference type="SAM" id="MobiDB-lite"/>
    </source>
</evidence>
<dbReference type="STRING" id="4572.M8A647"/>
<dbReference type="Pfam" id="PF14555">
    <property type="entry name" value="UBA_4"/>
    <property type="match status" value="1"/>
</dbReference>
<dbReference type="InterPro" id="IPR009060">
    <property type="entry name" value="UBA-like_sf"/>
</dbReference>
<accession>M8A647</accession>
<proteinExistence type="predicted"/>
<dbReference type="FunFam" id="1.10.8.10:FF:000020">
    <property type="entry name" value="NSFL1 (p97) cofactor (p47)"/>
    <property type="match status" value="1"/>
</dbReference>
<dbReference type="Pfam" id="PF12056">
    <property type="entry name" value="DUF3537"/>
    <property type="match status" value="1"/>
</dbReference>
<feature type="compositionally biased region" description="Acidic residues" evidence="1">
    <location>
        <begin position="142"/>
        <end position="160"/>
    </location>
</feature>
<dbReference type="SUPFAM" id="SSF46934">
    <property type="entry name" value="UBA-like"/>
    <property type="match status" value="1"/>
</dbReference>
<reference evidence="2" key="1">
    <citation type="journal article" date="2013" name="Nature">
        <title>Draft genome of the wheat A-genome progenitor Triticum urartu.</title>
        <authorList>
            <person name="Ling H.Q."/>
            <person name="Zhao S."/>
            <person name="Liu D."/>
            <person name="Wang J."/>
            <person name="Sun H."/>
            <person name="Zhang C."/>
            <person name="Fan H."/>
            <person name="Li D."/>
            <person name="Dong L."/>
            <person name="Tao Y."/>
            <person name="Gao C."/>
            <person name="Wu H."/>
            <person name="Li Y."/>
            <person name="Cui Y."/>
            <person name="Guo X."/>
            <person name="Zheng S."/>
            <person name="Wang B."/>
            <person name="Yu K."/>
            <person name="Liang Q."/>
            <person name="Yang W."/>
            <person name="Lou X."/>
            <person name="Chen J."/>
            <person name="Feng M."/>
            <person name="Jian J."/>
            <person name="Zhang X."/>
            <person name="Luo G."/>
            <person name="Jiang Y."/>
            <person name="Liu J."/>
            <person name="Wang Z."/>
            <person name="Sha Y."/>
            <person name="Zhang B."/>
            <person name="Wu H."/>
            <person name="Tang D."/>
            <person name="Shen Q."/>
            <person name="Xue P."/>
            <person name="Zou S."/>
            <person name="Wang X."/>
            <person name="Liu X."/>
            <person name="Wang F."/>
            <person name="Yang Y."/>
            <person name="An X."/>
            <person name="Dong Z."/>
            <person name="Zhang K."/>
            <person name="Zhang X."/>
            <person name="Luo M.C."/>
            <person name="Dvorak J."/>
            <person name="Tong Y."/>
            <person name="Wang J."/>
            <person name="Yang H."/>
            <person name="Li Z."/>
            <person name="Wang D."/>
            <person name="Zhang A."/>
            <person name="Wang J."/>
        </authorList>
    </citation>
    <scope>NUCLEOTIDE SEQUENCE</scope>
</reference>
<feature type="region of interest" description="Disordered" evidence="1">
    <location>
        <begin position="125"/>
        <end position="160"/>
    </location>
</feature>
<gene>
    <name evidence="2" type="ORF">TRIUR3_31091</name>
</gene>
<dbReference type="eggNOG" id="ENOG502QS17">
    <property type="taxonomic scope" value="Eukaryota"/>
</dbReference>
<protein>
    <submittedName>
        <fullName evidence="2">Uncharacterized protein</fullName>
    </submittedName>
</protein>
<sequence length="186" mass="20035">MAAGDATHAPPAAEAQSLVESFCAVTSATPDEATFFLEGHNWALEAVVRSFYDNTEVDADGPDPAPQPPPAAFIVTLSGSNRLCSVVLMYGLIIILSSAAKITHQAQALTGQTTKWHACCTIEPVPDDEIDPGSNQNSMLEEYPEDESDCESSEETGDEDMLENTKFLQPHTHVISFQKRQALGPK</sequence>
<dbReference type="PANTHER" id="PTHR31963:SF16">
    <property type="entry name" value="OS06G0635200 PROTEIN"/>
    <property type="match status" value="1"/>
</dbReference>
<dbReference type="AlphaFoldDB" id="M8A647"/>
<organism evidence="2">
    <name type="scientific">Triticum urartu</name>
    <name type="common">Red wild einkorn</name>
    <name type="synonym">Crithodium urartu</name>
    <dbReference type="NCBI Taxonomy" id="4572"/>
    <lineage>
        <taxon>Eukaryota</taxon>
        <taxon>Viridiplantae</taxon>
        <taxon>Streptophyta</taxon>
        <taxon>Embryophyta</taxon>
        <taxon>Tracheophyta</taxon>
        <taxon>Spermatophyta</taxon>
        <taxon>Magnoliopsida</taxon>
        <taxon>Liliopsida</taxon>
        <taxon>Poales</taxon>
        <taxon>Poaceae</taxon>
        <taxon>BOP clade</taxon>
        <taxon>Pooideae</taxon>
        <taxon>Triticodae</taxon>
        <taxon>Triticeae</taxon>
        <taxon>Triticinae</taxon>
        <taxon>Triticum</taxon>
    </lineage>
</organism>
<dbReference type="Gene3D" id="1.10.8.10">
    <property type="entry name" value="DNA helicase RuvA subunit, C-terminal domain"/>
    <property type="match status" value="1"/>
</dbReference>